<keyword evidence="2" id="KW-1185">Reference proteome</keyword>
<sequence length="68" mass="7902">GKFHLVGLDMGGFAYAFSIDSGRTWIGYRNLSYVTSVPKLFEFRQNYPNPFNLKTTIEFSIYKEAYFS</sequence>
<reference evidence="2" key="1">
    <citation type="submission" date="2015-11" db="EMBL/GenBank/DDBJ databases">
        <authorList>
            <person name="Varghese N."/>
        </authorList>
    </citation>
    <scope>NUCLEOTIDE SEQUENCE [LARGE SCALE GENOMIC DNA]</scope>
</reference>
<dbReference type="EMBL" id="FAOO01000013">
    <property type="protein sequence ID" value="CUU07233.1"/>
    <property type="molecule type" value="Genomic_DNA"/>
</dbReference>
<proteinExistence type="predicted"/>
<name>A0A0S4NAP5_9BACT</name>
<protein>
    <submittedName>
        <fullName evidence="1">Uncharacterized protein</fullName>
    </submittedName>
</protein>
<feature type="non-terminal residue" evidence="1">
    <location>
        <position position="1"/>
    </location>
</feature>
<evidence type="ECO:0000313" key="1">
    <source>
        <dbReference type="EMBL" id="CUU07233.1"/>
    </source>
</evidence>
<dbReference type="Proteomes" id="UP000320623">
    <property type="component" value="Unassembled WGS sequence"/>
</dbReference>
<dbReference type="AlphaFoldDB" id="A0A0S4NAP5"/>
<organism evidence="1 2">
    <name type="scientific">Candidatus Thermokryptus mobilis</name>
    <dbReference type="NCBI Taxonomy" id="1643428"/>
    <lineage>
        <taxon>Bacteria</taxon>
        <taxon>Pseudomonadati</taxon>
        <taxon>Candidatus Kryptoniota</taxon>
        <taxon>Candidatus Thermokryptus</taxon>
    </lineage>
</organism>
<evidence type="ECO:0000313" key="2">
    <source>
        <dbReference type="Proteomes" id="UP000320623"/>
    </source>
</evidence>
<accession>A0A0S4NAP5</accession>
<gene>
    <name evidence="1" type="ORF">JGI1_01735</name>
</gene>